<organism evidence="6 7">
    <name type="scientific">Guopingia tenuis</name>
    <dbReference type="NCBI Taxonomy" id="2763656"/>
    <lineage>
        <taxon>Bacteria</taxon>
        <taxon>Bacillati</taxon>
        <taxon>Bacillota</taxon>
        <taxon>Clostridia</taxon>
        <taxon>Christensenellales</taxon>
        <taxon>Christensenellaceae</taxon>
        <taxon>Guopingia</taxon>
    </lineage>
</organism>
<proteinExistence type="predicted"/>
<dbReference type="PANTHER" id="PTHR43524">
    <property type="entry name" value="RADICAL SAM SUPERFAMILY PROTEIN"/>
    <property type="match status" value="1"/>
</dbReference>
<protein>
    <submittedName>
        <fullName evidence="6">Radical SAM protein</fullName>
    </submittedName>
</protein>
<dbReference type="GO" id="GO:0003824">
    <property type="term" value="F:catalytic activity"/>
    <property type="evidence" value="ECO:0007669"/>
    <property type="project" value="InterPro"/>
</dbReference>
<keyword evidence="3" id="KW-0408">Iron</keyword>
<evidence type="ECO:0000256" key="4">
    <source>
        <dbReference type="ARBA" id="ARBA00023014"/>
    </source>
</evidence>
<dbReference type="Pfam" id="PF04055">
    <property type="entry name" value="Radical_SAM"/>
    <property type="match status" value="1"/>
</dbReference>
<evidence type="ECO:0000256" key="3">
    <source>
        <dbReference type="ARBA" id="ARBA00023004"/>
    </source>
</evidence>
<evidence type="ECO:0000256" key="2">
    <source>
        <dbReference type="ARBA" id="ARBA00022723"/>
    </source>
</evidence>
<sequence>MNGTEKLKQMGFKTVYNYLDRDPENNIPKILDWLIRHDDGGTMTNQVLLVKEALADPDNNWSRLAKSLWTDLDDGVRKKLFETVVINDSLIGTPRQMKNQEKYGCNIPWAILMDPTSACNLHCTGCWAAEYGNKLNLTLEELDSIITQGKKLGTYLYIYSGGEPLVRKKDIIRLCEMHPDCAFMAFTNATLIDEEFADEMLRVKNFVPAISIEGFEEETDFRRGDGTYRAVVRAMEILKRKKLLFGISCCYTGKNVEVIGSEEYFDSMIDLGAKFAWFFTYMPIGQDAVPELMASAEQRKFMYEQIRKFRRTKPLFTMDFWNDGEYVGGCIAGGRAYLHINANGDIEPCAFIHYSDSNIREKTLLEAYQSPLFMAYRNNQPFNENHLRPCPVLDNPGRLTDMVCESGAHSTDLMKPERAEDYCAKCRATAEKWAPVADELWEKEHYECHGVKTASKKGEAK</sequence>
<dbReference type="CDD" id="cd01335">
    <property type="entry name" value="Radical_SAM"/>
    <property type="match status" value="1"/>
</dbReference>
<dbReference type="RefSeq" id="WP_249279789.1">
    <property type="nucleotide sequence ID" value="NZ_JACRSS010000001.1"/>
</dbReference>
<dbReference type="Pfam" id="PF13186">
    <property type="entry name" value="SPASM"/>
    <property type="match status" value="1"/>
</dbReference>
<dbReference type="Proteomes" id="UP000617951">
    <property type="component" value="Unassembled WGS sequence"/>
</dbReference>
<dbReference type="CDD" id="cd21128">
    <property type="entry name" value="SPASM_rSAM"/>
    <property type="match status" value="1"/>
</dbReference>
<keyword evidence="2" id="KW-0479">Metal-binding</keyword>
<name>A0A926DHP6_9FIRM</name>
<dbReference type="GO" id="GO:0046872">
    <property type="term" value="F:metal ion binding"/>
    <property type="evidence" value="ECO:0007669"/>
    <property type="project" value="UniProtKB-KW"/>
</dbReference>
<gene>
    <name evidence="6" type="ORF">H8693_03400</name>
</gene>
<feature type="domain" description="Radical SAM core" evidence="5">
    <location>
        <begin position="105"/>
        <end position="313"/>
    </location>
</feature>
<dbReference type="SFLD" id="SFLDG01067">
    <property type="entry name" value="SPASM/twitch_domain_containing"/>
    <property type="match status" value="1"/>
</dbReference>
<evidence type="ECO:0000259" key="5">
    <source>
        <dbReference type="PROSITE" id="PS51918"/>
    </source>
</evidence>
<comment type="caution">
    <text evidence="6">The sequence shown here is derived from an EMBL/GenBank/DDBJ whole genome shotgun (WGS) entry which is preliminary data.</text>
</comment>
<dbReference type="SFLD" id="SFLDS00029">
    <property type="entry name" value="Radical_SAM"/>
    <property type="match status" value="1"/>
</dbReference>
<keyword evidence="4" id="KW-0411">Iron-sulfur</keyword>
<evidence type="ECO:0000256" key="1">
    <source>
        <dbReference type="ARBA" id="ARBA00022691"/>
    </source>
</evidence>
<dbReference type="PANTHER" id="PTHR43524:SF1">
    <property type="entry name" value="RADICAL SAM SUPERFAMILY PROTEIN"/>
    <property type="match status" value="1"/>
</dbReference>
<dbReference type="InterPro" id="IPR013785">
    <property type="entry name" value="Aldolase_TIM"/>
</dbReference>
<accession>A0A926DHP6</accession>
<evidence type="ECO:0000313" key="6">
    <source>
        <dbReference type="EMBL" id="MBC8537982.1"/>
    </source>
</evidence>
<dbReference type="Gene3D" id="3.20.20.70">
    <property type="entry name" value="Aldolase class I"/>
    <property type="match status" value="1"/>
</dbReference>
<evidence type="ECO:0000313" key="7">
    <source>
        <dbReference type="Proteomes" id="UP000617951"/>
    </source>
</evidence>
<dbReference type="SUPFAM" id="SSF102114">
    <property type="entry name" value="Radical SAM enzymes"/>
    <property type="match status" value="1"/>
</dbReference>
<reference evidence="6" key="1">
    <citation type="submission" date="2020-08" db="EMBL/GenBank/DDBJ databases">
        <title>Genome public.</title>
        <authorList>
            <person name="Liu C."/>
            <person name="Sun Q."/>
        </authorList>
    </citation>
    <scope>NUCLEOTIDE SEQUENCE</scope>
    <source>
        <strain evidence="6">NSJ-63</strain>
    </source>
</reference>
<dbReference type="PROSITE" id="PS51918">
    <property type="entry name" value="RADICAL_SAM"/>
    <property type="match status" value="1"/>
</dbReference>
<dbReference type="InterPro" id="IPR007197">
    <property type="entry name" value="rSAM"/>
</dbReference>
<dbReference type="AlphaFoldDB" id="A0A926DHP6"/>
<keyword evidence="7" id="KW-1185">Reference proteome</keyword>
<keyword evidence="1" id="KW-0949">S-adenosyl-L-methionine</keyword>
<dbReference type="InterPro" id="IPR058240">
    <property type="entry name" value="rSAM_sf"/>
</dbReference>
<dbReference type="InterPro" id="IPR023885">
    <property type="entry name" value="4Fe4S-binding_SPASM_dom"/>
</dbReference>
<dbReference type="EMBL" id="JACRSS010000001">
    <property type="protein sequence ID" value="MBC8537982.1"/>
    <property type="molecule type" value="Genomic_DNA"/>
</dbReference>
<dbReference type="GO" id="GO:0051536">
    <property type="term" value="F:iron-sulfur cluster binding"/>
    <property type="evidence" value="ECO:0007669"/>
    <property type="project" value="UniProtKB-KW"/>
</dbReference>